<proteinExistence type="predicted"/>
<keyword evidence="1" id="KW-0732">Signal</keyword>
<feature type="signal peptide" evidence="1">
    <location>
        <begin position="1"/>
        <end position="21"/>
    </location>
</feature>
<reference evidence="2" key="1">
    <citation type="submission" date="2020-03" db="EMBL/GenBank/DDBJ databases">
        <title>Genome of Pelagibius litoralis DSM 21314T.</title>
        <authorList>
            <person name="Wang G."/>
        </authorList>
    </citation>
    <scope>NUCLEOTIDE SEQUENCE</scope>
    <source>
        <strain evidence="2">DSM 21314</strain>
    </source>
</reference>
<dbReference type="Proteomes" id="UP000761264">
    <property type="component" value="Unassembled WGS sequence"/>
</dbReference>
<accession>A0A967C370</accession>
<sequence length="136" mass="14833">MKICVSAALAGLLMMTAPASAYPGRNDHAQVLQAAIDFDGLDPYYHADTLPERTPLRLACKVDLCAGLALTKFGTDVVVLPRDRIDDAQMLIETLDLKGAASRVTLTYPAEGIRADLALERHEDIWRVVRGEVAEQ</sequence>
<evidence type="ECO:0000256" key="1">
    <source>
        <dbReference type="SAM" id="SignalP"/>
    </source>
</evidence>
<name>A0A967C370_9PROT</name>
<feature type="chain" id="PRO_5038145229" evidence="1">
    <location>
        <begin position="22"/>
        <end position="136"/>
    </location>
</feature>
<dbReference type="AlphaFoldDB" id="A0A967C370"/>
<dbReference type="RefSeq" id="WP_167223963.1">
    <property type="nucleotide sequence ID" value="NZ_JAAQPH010000006.1"/>
</dbReference>
<protein>
    <submittedName>
        <fullName evidence="2">Uncharacterized protein</fullName>
    </submittedName>
</protein>
<evidence type="ECO:0000313" key="2">
    <source>
        <dbReference type="EMBL" id="NIA68903.1"/>
    </source>
</evidence>
<evidence type="ECO:0000313" key="3">
    <source>
        <dbReference type="Proteomes" id="UP000761264"/>
    </source>
</evidence>
<gene>
    <name evidence="2" type="ORF">HBA54_09890</name>
</gene>
<organism evidence="2 3">
    <name type="scientific">Pelagibius litoralis</name>
    <dbReference type="NCBI Taxonomy" id="374515"/>
    <lineage>
        <taxon>Bacteria</taxon>
        <taxon>Pseudomonadati</taxon>
        <taxon>Pseudomonadota</taxon>
        <taxon>Alphaproteobacteria</taxon>
        <taxon>Rhodospirillales</taxon>
        <taxon>Rhodovibrionaceae</taxon>
        <taxon>Pelagibius</taxon>
    </lineage>
</organism>
<keyword evidence="3" id="KW-1185">Reference proteome</keyword>
<dbReference type="EMBL" id="JAAQPH010000006">
    <property type="protein sequence ID" value="NIA68903.1"/>
    <property type="molecule type" value="Genomic_DNA"/>
</dbReference>
<comment type="caution">
    <text evidence="2">The sequence shown here is derived from an EMBL/GenBank/DDBJ whole genome shotgun (WGS) entry which is preliminary data.</text>
</comment>